<dbReference type="AlphaFoldDB" id="A0A023D056"/>
<organism evidence="1 2">
    <name type="scientific">Liquorilactobacillus sucicola DSM 21376 = JCM 15457</name>
    <dbReference type="NCBI Taxonomy" id="1423806"/>
    <lineage>
        <taxon>Bacteria</taxon>
        <taxon>Bacillati</taxon>
        <taxon>Bacillota</taxon>
        <taxon>Bacilli</taxon>
        <taxon>Lactobacillales</taxon>
        <taxon>Lactobacillaceae</taxon>
        <taxon>Liquorilactobacillus</taxon>
    </lineage>
</organism>
<dbReference type="OrthoDB" id="8683379at2"/>
<evidence type="ECO:0000313" key="2">
    <source>
        <dbReference type="Proteomes" id="UP000050961"/>
    </source>
</evidence>
<dbReference type="RefSeq" id="WP_034990051.1">
    <property type="nucleotide sequence ID" value="NZ_AYZF01000001.1"/>
</dbReference>
<evidence type="ECO:0000313" key="1">
    <source>
        <dbReference type="EMBL" id="KRN07731.1"/>
    </source>
</evidence>
<reference evidence="1 2" key="1">
    <citation type="journal article" date="2015" name="Genome Announc.">
        <title>Expanding the biotechnology potential of lactobacilli through comparative genomics of 213 strains and associated genera.</title>
        <authorList>
            <person name="Sun Z."/>
            <person name="Harris H.M."/>
            <person name="McCann A."/>
            <person name="Guo C."/>
            <person name="Argimon S."/>
            <person name="Zhang W."/>
            <person name="Yang X."/>
            <person name="Jeffery I.B."/>
            <person name="Cooney J.C."/>
            <person name="Kagawa T.F."/>
            <person name="Liu W."/>
            <person name="Song Y."/>
            <person name="Salvetti E."/>
            <person name="Wrobel A."/>
            <person name="Rasinkangas P."/>
            <person name="Parkhill J."/>
            <person name="Rea M.C."/>
            <person name="O'Sullivan O."/>
            <person name="Ritari J."/>
            <person name="Douillard F.P."/>
            <person name="Paul Ross R."/>
            <person name="Yang R."/>
            <person name="Briner A.E."/>
            <person name="Felis G.E."/>
            <person name="de Vos W.M."/>
            <person name="Barrangou R."/>
            <person name="Klaenhammer T.R."/>
            <person name="Caufield P.W."/>
            <person name="Cui Y."/>
            <person name="Zhang H."/>
            <person name="O'Toole P.W."/>
        </authorList>
    </citation>
    <scope>NUCLEOTIDE SEQUENCE [LARGE SCALE GENOMIC DNA]</scope>
    <source>
        <strain evidence="1 2">DSM 21376</strain>
    </source>
</reference>
<gene>
    <name evidence="1" type="ORF">FD15_GL000004</name>
</gene>
<dbReference type="Gene3D" id="3.10.450.620">
    <property type="entry name" value="JHP933, nucleotidyltransferase-like core domain"/>
    <property type="match status" value="1"/>
</dbReference>
<sequence>MNQEQIRNTVITSIFSNDILLDKLTLKGGNALEFQGVTDRASQDIDFAITEGVNFNCEKYGPMIKKSLVDGFAAAGYEVINFKLDVRPQKKSKVIEQYNSEIDFEDIVWGGYHIKFGIIQKEKYEFLIENHVENIGAHAETTWENKKNIEIDLSKEEYTDPREEKELDGYTIYIYTPIMLVYEKIRASCQQLPQYTIGNSKERARDLSDIYGIIIQTDNLYEQILDPKNIYILKKMFILKGVDFKLLTKLRSYKEELAKDYKSNVLPQIRSDKNKQNFDFIFSFAETLFKQVYELVMENQ</sequence>
<dbReference type="InterPro" id="IPR014942">
    <property type="entry name" value="AbiEii"/>
</dbReference>
<name>A0A023D056_9LACO</name>
<dbReference type="eggNOG" id="COG2253">
    <property type="taxonomic scope" value="Bacteria"/>
</dbReference>
<dbReference type="STRING" id="1423806.FD15_GL000004"/>
<dbReference type="Proteomes" id="UP000050961">
    <property type="component" value="Unassembled WGS sequence"/>
</dbReference>
<keyword evidence="2" id="KW-1185">Reference proteome</keyword>
<dbReference type="Pfam" id="PF08843">
    <property type="entry name" value="AbiEii"/>
    <property type="match status" value="1"/>
</dbReference>
<evidence type="ECO:0008006" key="3">
    <source>
        <dbReference type="Google" id="ProtNLM"/>
    </source>
</evidence>
<proteinExistence type="predicted"/>
<protein>
    <recommendedName>
        <fullName evidence="3">Nucleotidyl transferase AbiEii/AbiGii toxin family protein</fullName>
    </recommendedName>
</protein>
<dbReference type="PATRIC" id="fig|1423806.3.peg.4"/>
<comment type="caution">
    <text evidence="1">The sequence shown here is derived from an EMBL/GenBank/DDBJ whole genome shotgun (WGS) entry which is preliminary data.</text>
</comment>
<accession>A0A023D056</accession>
<dbReference type="EMBL" id="AYZF01000001">
    <property type="protein sequence ID" value="KRN07731.1"/>
    <property type="molecule type" value="Genomic_DNA"/>
</dbReference>